<name>A0A9D1GMG4_9BACT</name>
<dbReference type="AlphaFoldDB" id="A0A9D1GMG4"/>
<accession>A0A9D1GMG4</accession>
<dbReference type="InterPro" id="IPR011044">
    <property type="entry name" value="Quino_amine_DH_bsu"/>
</dbReference>
<proteinExistence type="predicted"/>
<reference evidence="1" key="2">
    <citation type="journal article" date="2021" name="PeerJ">
        <title>Extensive microbial diversity within the chicken gut microbiome revealed by metagenomics and culture.</title>
        <authorList>
            <person name="Gilroy R."/>
            <person name="Ravi A."/>
            <person name="Getino M."/>
            <person name="Pursley I."/>
            <person name="Horton D.L."/>
            <person name="Alikhan N.F."/>
            <person name="Baker D."/>
            <person name="Gharbi K."/>
            <person name="Hall N."/>
            <person name="Watson M."/>
            <person name="Adriaenssens E.M."/>
            <person name="Foster-Nyarko E."/>
            <person name="Jarju S."/>
            <person name="Secka A."/>
            <person name="Antonio M."/>
            <person name="Oren A."/>
            <person name="Chaudhuri R.R."/>
            <person name="La Ragione R."/>
            <person name="Hildebrand F."/>
            <person name="Pallen M.J."/>
        </authorList>
    </citation>
    <scope>NUCLEOTIDE SEQUENCE</scope>
    <source>
        <strain evidence="1">ChiHecec2B26-709</strain>
    </source>
</reference>
<evidence type="ECO:0008006" key="3">
    <source>
        <dbReference type="Google" id="ProtNLM"/>
    </source>
</evidence>
<reference evidence="1" key="1">
    <citation type="submission" date="2020-10" db="EMBL/GenBank/DDBJ databases">
        <authorList>
            <person name="Gilroy R."/>
        </authorList>
    </citation>
    <scope>NUCLEOTIDE SEQUENCE</scope>
    <source>
        <strain evidence="1">ChiHecec2B26-709</strain>
    </source>
</reference>
<dbReference type="Proteomes" id="UP000886881">
    <property type="component" value="Unassembled WGS sequence"/>
</dbReference>
<dbReference type="Pfam" id="PF15869">
    <property type="entry name" value="TolB_like"/>
    <property type="match status" value="1"/>
</dbReference>
<organism evidence="1 2">
    <name type="scientific">Candidatus Cryptobacteroides merdipullorum</name>
    <dbReference type="NCBI Taxonomy" id="2840771"/>
    <lineage>
        <taxon>Bacteria</taxon>
        <taxon>Pseudomonadati</taxon>
        <taxon>Bacteroidota</taxon>
        <taxon>Bacteroidia</taxon>
        <taxon>Bacteroidales</taxon>
        <taxon>Candidatus Cryptobacteroides</taxon>
    </lineage>
</organism>
<evidence type="ECO:0000313" key="2">
    <source>
        <dbReference type="Proteomes" id="UP000886881"/>
    </source>
</evidence>
<comment type="caution">
    <text evidence="1">The sequence shown here is derived from an EMBL/GenBank/DDBJ whole genome shotgun (WGS) entry which is preliminary data.</text>
</comment>
<sequence>MRLAPTDSIALEAFEILAPEDVAVHHDGWFIVDKSMDTNAIDIINPESGESIECFRKGRGPGEILRISPIQYSDGMLYVYDLSRKIYYTLDVDATIHAGRQILRQEFKLGSDDDGHGSFNQPYFLFRGRNAIMATGIFPEGLWYGILDDSLTKIKSGVPLVEYRTTRNMSEATRSAFQLSSHISFSPDGRRGVCAMLDCGTFSLFETDGNTVTEYFRKIYYEPKLIEPSGEIISPGHDKSNLDAFHGAETASDRFYLLFSGKPVGDRESPSSECSHLLVYDWNGKPVRRYELDKTINSLYLHDGRIYGTSMYPESRIYVYELPQQEDSVHGSVARPGR</sequence>
<dbReference type="EMBL" id="DVLC01000064">
    <property type="protein sequence ID" value="HIT46875.1"/>
    <property type="molecule type" value="Genomic_DNA"/>
</dbReference>
<dbReference type="SUPFAM" id="SSF50969">
    <property type="entry name" value="YVTN repeat-like/Quinoprotein amine dehydrogenase"/>
    <property type="match status" value="1"/>
</dbReference>
<evidence type="ECO:0000313" key="1">
    <source>
        <dbReference type="EMBL" id="HIT46875.1"/>
    </source>
</evidence>
<protein>
    <recommendedName>
        <fullName evidence="3">TolB-like 6-blade propeller-like</fullName>
    </recommendedName>
</protein>
<gene>
    <name evidence="1" type="ORF">IAC35_03345</name>
</gene>